<protein>
    <submittedName>
        <fullName evidence="2">Uncharacterized protein</fullName>
    </submittedName>
</protein>
<dbReference type="AlphaFoldDB" id="A0AAN7PDS3"/>
<comment type="caution">
    <text evidence="2">The sequence shown here is derived from an EMBL/GenBank/DDBJ whole genome shotgun (WGS) entry which is preliminary data.</text>
</comment>
<proteinExistence type="predicted"/>
<evidence type="ECO:0000313" key="2">
    <source>
        <dbReference type="EMBL" id="KAK4829090.1"/>
    </source>
</evidence>
<dbReference type="PANTHER" id="PTHR33332">
    <property type="entry name" value="REVERSE TRANSCRIPTASE DOMAIN-CONTAINING PROTEIN"/>
    <property type="match status" value="1"/>
</dbReference>
<organism evidence="2 3">
    <name type="scientific">Mycteria americana</name>
    <name type="common">Wood stork</name>
    <dbReference type="NCBI Taxonomy" id="33587"/>
    <lineage>
        <taxon>Eukaryota</taxon>
        <taxon>Metazoa</taxon>
        <taxon>Chordata</taxon>
        <taxon>Craniata</taxon>
        <taxon>Vertebrata</taxon>
        <taxon>Euteleostomi</taxon>
        <taxon>Archelosauria</taxon>
        <taxon>Archosauria</taxon>
        <taxon>Dinosauria</taxon>
        <taxon>Saurischia</taxon>
        <taxon>Theropoda</taxon>
        <taxon>Coelurosauria</taxon>
        <taxon>Aves</taxon>
        <taxon>Neognathae</taxon>
        <taxon>Neoaves</taxon>
        <taxon>Aequornithes</taxon>
        <taxon>Ciconiiformes</taxon>
        <taxon>Ciconiidae</taxon>
        <taxon>Mycteria</taxon>
    </lineage>
</organism>
<evidence type="ECO:0000313" key="3">
    <source>
        <dbReference type="Proteomes" id="UP001333110"/>
    </source>
</evidence>
<dbReference type="Proteomes" id="UP001333110">
    <property type="component" value="Unassembled WGS sequence"/>
</dbReference>
<gene>
    <name evidence="2" type="ORF">QYF61_002041</name>
</gene>
<accession>A0AAN7PDS3</accession>
<keyword evidence="3" id="KW-1185">Reference proteome</keyword>
<feature type="region of interest" description="Disordered" evidence="1">
    <location>
        <begin position="212"/>
        <end position="236"/>
    </location>
</feature>
<dbReference type="EMBL" id="JAUNZN010000001">
    <property type="protein sequence ID" value="KAK4829090.1"/>
    <property type="molecule type" value="Genomic_DNA"/>
</dbReference>
<sequence>MDTRHNHWSEDTDLKKIALTLQSVTDLIANHSESKCVKVSSSKVLLGSVLELTLFNMFTSDLEEQKEWALIKFVHDTKLVDEVCALWHVAHEVNMLCGRAAIQGDLVRLEEGANMNLMKFRKDLCKMVNSILSCIKRIVAKRPRELIIPFHSAFVILRLECCGQIWETEHLTYEQRLREIDRFVQPYEEKAQGESYCHLQVPNGRRQKIKPYSSPRSLGRFPNDQKKASAAPAFKKGDPQENYKVAGGWAGRNLVKSNKGKCRVLYLGRINSMHQASLAQSNFSEKSWWMSR</sequence>
<name>A0AAN7PDS3_MYCAM</name>
<evidence type="ECO:0000256" key="1">
    <source>
        <dbReference type="SAM" id="MobiDB-lite"/>
    </source>
</evidence>
<reference evidence="2 3" key="1">
    <citation type="journal article" date="2023" name="J. Hered.">
        <title>Chromosome-level genome of the wood stork (Mycteria americana) provides insight into avian chromosome evolution.</title>
        <authorList>
            <person name="Flamio R. Jr."/>
            <person name="Ramstad K.M."/>
        </authorList>
    </citation>
    <scope>NUCLEOTIDE SEQUENCE [LARGE SCALE GENOMIC DNA]</scope>
    <source>
        <strain evidence="2">JAX WOST 10</strain>
    </source>
</reference>